<reference evidence="4 5" key="1">
    <citation type="submission" date="2019-02" db="EMBL/GenBank/DDBJ databases">
        <authorList>
            <consortium name="Pathogen Informatics"/>
        </authorList>
    </citation>
    <scope>NUCLEOTIDE SEQUENCE [LARGE SCALE GENOMIC DNA]</scope>
    <source>
        <strain evidence="4 5">3012STDY6756504</strain>
    </source>
</reference>
<evidence type="ECO:0000256" key="1">
    <source>
        <dbReference type="ARBA" id="ARBA00022679"/>
    </source>
</evidence>
<dbReference type="RefSeq" id="WP_051016719.1">
    <property type="nucleotide sequence ID" value="NZ_JADLRK010000002.1"/>
</dbReference>
<proteinExistence type="predicted"/>
<dbReference type="InterPro" id="IPR016181">
    <property type="entry name" value="Acyl_CoA_acyltransferase"/>
</dbReference>
<dbReference type="Pfam" id="PF00583">
    <property type="entry name" value="Acetyltransf_1"/>
    <property type="match status" value="1"/>
</dbReference>
<accession>A0A4U8W1V1</accession>
<feature type="domain" description="N-acetyltransferase" evidence="3">
    <location>
        <begin position="5"/>
        <end position="170"/>
    </location>
</feature>
<evidence type="ECO:0000256" key="2">
    <source>
        <dbReference type="ARBA" id="ARBA00023315"/>
    </source>
</evidence>
<dbReference type="PANTHER" id="PTHR43877">
    <property type="entry name" value="AMINOALKYLPHOSPHONATE N-ACETYLTRANSFERASE-RELATED-RELATED"/>
    <property type="match status" value="1"/>
</dbReference>
<keyword evidence="1 4" id="KW-0808">Transferase</keyword>
<keyword evidence="2" id="KW-0012">Acyltransferase</keyword>
<dbReference type="OrthoDB" id="1188001at2"/>
<dbReference type="PANTHER" id="PTHR43877:SF2">
    <property type="entry name" value="AMINOALKYLPHOSPHONATE N-ACETYLTRANSFERASE-RELATED"/>
    <property type="match status" value="1"/>
</dbReference>
<dbReference type="CDD" id="cd04301">
    <property type="entry name" value="NAT_SF"/>
    <property type="match status" value="1"/>
</dbReference>
<dbReference type="Gene3D" id="3.40.630.30">
    <property type="match status" value="1"/>
</dbReference>
<protein>
    <submittedName>
        <fullName evidence="4">Acetyltransferase (GNAT) family</fullName>
    </submittedName>
</protein>
<dbReference type="GO" id="GO:0016747">
    <property type="term" value="F:acyltransferase activity, transferring groups other than amino-acyl groups"/>
    <property type="evidence" value="ECO:0007669"/>
    <property type="project" value="InterPro"/>
</dbReference>
<dbReference type="InterPro" id="IPR050832">
    <property type="entry name" value="Bact_Acetyltransf"/>
</dbReference>
<gene>
    <name evidence="4" type="ORF">NCTC10797_02936</name>
</gene>
<evidence type="ECO:0000313" key="4">
    <source>
        <dbReference type="EMBL" id="VFA99155.1"/>
    </source>
</evidence>
<dbReference type="InterPro" id="IPR000182">
    <property type="entry name" value="GNAT_dom"/>
</dbReference>
<dbReference type="AlphaFoldDB" id="A0A4U8W1V1"/>
<dbReference type="PROSITE" id="PS51186">
    <property type="entry name" value="GNAT"/>
    <property type="match status" value="1"/>
</dbReference>
<sequence length="172" mass="19082">MSKPAPMIPATAADAPDIADLRDELARWMLANDIRQWRPGEYPAEAIAAEIARGEWFRWRGEDGALIATVRLIRRDPEFWGEADAEAGYVHGLMVAPAHRGKQLGGRVLEFCAEHTVANGLSVQRLDTAENNAVLRKFYATQGFSEVGTAPLPARFQGCERIVLLEKRLDRG</sequence>
<evidence type="ECO:0000259" key="3">
    <source>
        <dbReference type="PROSITE" id="PS51186"/>
    </source>
</evidence>
<dbReference type="SUPFAM" id="SSF55729">
    <property type="entry name" value="Acyl-CoA N-acyltransferases (Nat)"/>
    <property type="match status" value="1"/>
</dbReference>
<organism evidence="4 5">
    <name type="scientific">Nocardia cyriacigeorgica</name>
    <dbReference type="NCBI Taxonomy" id="135487"/>
    <lineage>
        <taxon>Bacteria</taxon>
        <taxon>Bacillati</taxon>
        <taxon>Actinomycetota</taxon>
        <taxon>Actinomycetes</taxon>
        <taxon>Mycobacteriales</taxon>
        <taxon>Nocardiaceae</taxon>
        <taxon>Nocardia</taxon>
    </lineage>
</organism>
<dbReference type="Proteomes" id="UP000290439">
    <property type="component" value="Chromosome"/>
</dbReference>
<evidence type="ECO:0000313" key="5">
    <source>
        <dbReference type="Proteomes" id="UP000290439"/>
    </source>
</evidence>
<dbReference type="EMBL" id="LR215973">
    <property type="protein sequence ID" value="VFA99155.1"/>
    <property type="molecule type" value="Genomic_DNA"/>
</dbReference>
<name>A0A4U8W1V1_9NOCA</name>